<evidence type="ECO:0000313" key="3">
    <source>
        <dbReference type="Proteomes" id="UP001176883"/>
    </source>
</evidence>
<accession>A0ABT8WH61</accession>
<dbReference type="PROSITE" id="PS51186">
    <property type="entry name" value="GNAT"/>
    <property type="match status" value="1"/>
</dbReference>
<dbReference type="CDD" id="cd04301">
    <property type="entry name" value="NAT_SF"/>
    <property type="match status" value="1"/>
</dbReference>
<protein>
    <submittedName>
        <fullName evidence="2">GNAT family N-acetyltransferase</fullName>
    </submittedName>
</protein>
<reference evidence="2" key="1">
    <citation type="submission" date="2023-07" db="EMBL/GenBank/DDBJ databases">
        <title>Two novel species in the genus Flavivirga.</title>
        <authorList>
            <person name="Kwon K."/>
        </authorList>
    </citation>
    <scope>NUCLEOTIDE SEQUENCE</scope>
    <source>
        <strain evidence="2">KCTC 52353</strain>
    </source>
</reference>
<name>A0ABT8WH61_9FLAO</name>
<dbReference type="RefSeq" id="WP_303280066.1">
    <property type="nucleotide sequence ID" value="NZ_JAUOEK010000184.1"/>
</dbReference>
<organism evidence="2 3">
    <name type="scientific">Flavivirga aquimarina</name>
    <dbReference type="NCBI Taxonomy" id="2027862"/>
    <lineage>
        <taxon>Bacteria</taxon>
        <taxon>Pseudomonadati</taxon>
        <taxon>Bacteroidota</taxon>
        <taxon>Flavobacteriia</taxon>
        <taxon>Flavobacteriales</taxon>
        <taxon>Flavobacteriaceae</taxon>
        <taxon>Flavivirga</taxon>
    </lineage>
</organism>
<dbReference type="InterPro" id="IPR039143">
    <property type="entry name" value="GNPNAT1-like"/>
</dbReference>
<dbReference type="Pfam" id="PF13673">
    <property type="entry name" value="Acetyltransf_10"/>
    <property type="match status" value="1"/>
</dbReference>
<dbReference type="PANTHER" id="PTHR13355">
    <property type="entry name" value="GLUCOSAMINE 6-PHOSPHATE N-ACETYLTRANSFERASE"/>
    <property type="match status" value="1"/>
</dbReference>
<dbReference type="InterPro" id="IPR016181">
    <property type="entry name" value="Acyl_CoA_acyltransferase"/>
</dbReference>
<dbReference type="InterPro" id="IPR000182">
    <property type="entry name" value="GNAT_dom"/>
</dbReference>
<sequence>MSNFELSYITTKSPLYKEAVEIREQLFFKNMENSLDLINDDFELEGIHLVCLNEDEVIGTGRLNIEKEISMISQMAIKSSYQKQGIGAKILKELIRFSIEKGISKIELSARETAITFYEKFNFKPMGDKYPSNKTGIIHQSMVLKID</sequence>
<proteinExistence type="predicted"/>
<comment type="caution">
    <text evidence="2">The sequence shown here is derived from an EMBL/GenBank/DDBJ whole genome shotgun (WGS) entry which is preliminary data.</text>
</comment>
<feature type="domain" description="N-acetyltransferase" evidence="1">
    <location>
        <begin position="4"/>
        <end position="147"/>
    </location>
</feature>
<gene>
    <name evidence="2" type="ORF">Q4Q35_21205</name>
</gene>
<dbReference type="Gene3D" id="3.40.630.30">
    <property type="match status" value="1"/>
</dbReference>
<dbReference type="Proteomes" id="UP001176883">
    <property type="component" value="Unassembled WGS sequence"/>
</dbReference>
<dbReference type="EMBL" id="JAUOEK010000184">
    <property type="protein sequence ID" value="MDO5972326.1"/>
    <property type="molecule type" value="Genomic_DNA"/>
</dbReference>
<evidence type="ECO:0000313" key="2">
    <source>
        <dbReference type="EMBL" id="MDO5972326.1"/>
    </source>
</evidence>
<evidence type="ECO:0000259" key="1">
    <source>
        <dbReference type="PROSITE" id="PS51186"/>
    </source>
</evidence>
<keyword evidence="3" id="KW-1185">Reference proteome</keyword>
<dbReference type="SUPFAM" id="SSF55729">
    <property type="entry name" value="Acyl-CoA N-acyltransferases (Nat)"/>
    <property type="match status" value="1"/>
</dbReference>
<dbReference type="PANTHER" id="PTHR13355:SF22">
    <property type="entry name" value="SLL0786 PROTEIN"/>
    <property type="match status" value="1"/>
</dbReference>